<dbReference type="EMBL" id="BPLR01012089">
    <property type="protein sequence ID" value="GIY51285.1"/>
    <property type="molecule type" value="Genomic_DNA"/>
</dbReference>
<evidence type="ECO:0000313" key="2">
    <source>
        <dbReference type="Proteomes" id="UP001054945"/>
    </source>
</evidence>
<organism evidence="1 2">
    <name type="scientific">Caerostris extrusa</name>
    <name type="common">Bark spider</name>
    <name type="synonym">Caerostris bankana</name>
    <dbReference type="NCBI Taxonomy" id="172846"/>
    <lineage>
        <taxon>Eukaryota</taxon>
        <taxon>Metazoa</taxon>
        <taxon>Ecdysozoa</taxon>
        <taxon>Arthropoda</taxon>
        <taxon>Chelicerata</taxon>
        <taxon>Arachnida</taxon>
        <taxon>Araneae</taxon>
        <taxon>Araneomorphae</taxon>
        <taxon>Entelegynae</taxon>
        <taxon>Araneoidea</taxon>
        <taxon>Araneidae</taxon>
        <taxon>Caerostris</taxon>
    </lineage>
</organism>
<gene>
    <name evidence="1" type="ORF">CEXT_208001</name>
</gene>
<proteinExistence type="predicted"/>
<name>A0AAV4U0L5_CAEEX</name>
<reference evidence="1 2" key="1">
    <citation type="submission" date="2021-06" db="EMBL/GenBank/DDBJ databases">
        <title>Caerostris extrusa draft genome.</title>
        <authorList>
            <person name="Kono N."/>
            <person name="Arakawa K."/>
        </authorList>
    </citation>
    <scope>NUCLEOTIDE SEQUENCE [LARGE SCALE GENOMIC DNA]</scope>
</reference>
<evidence type="ECO:0000313" key="1">
    <source>
        <dbReference type="EMBL" id="GIY51285.1"/>
    </source>
</evidence>
<keyword evidence="2" id="KW-1185">Reference proteome</keyword>
<protein>
    <submittedName>
        <fullName evidence="1">Uncharacterized protein</fullName>
    </submittedName>
</protein>
<dbReference type="AlphaFoldDB" id="A0AAV4U0L5"/>
<dbReference type="Proteomes" id="UP001054945">
    <property type="component" value="Unassembled WGS sequence"/>
</dbReference>
<comment type="caution">
    <text evidence="1">The sequence shown here is derived from an EMBL/GenBank/DDBJ whole genome shotgun (WGS) entry which is preliminary data.</text>
</comment>
<accession>A0AAV4U0L5</accession>
<sequence>MDYVNRGIGLVIYFNALGDARTCFEDFRRKLPVIPKVPVTSADEINAYLNQLFLWPRVNKVKLRTNMGIQLFSDEETSHFVVKLLHIGEGTFPQFIV</sequence>